<evidence type="ECO:0000259" key="12">
    <source>
        <dbReference type="PROSITE" id="PS50262"/>
    </source>
</evidence>
<accession>A0A8J0QSI8</accession>
<dbReference type="OrthoDB" id="5950740at2759"/>
<dbReference type="AlphaFoldDB" id="A0A8J0QSI8"/>
<dbReference type="InterPro" id="IPR050516">
    <property type="entry name" value="Olfactory_GPCR"/>
</dbReference>
<dbReference type="Gene3D" id="1.20.1070.10">
    <property type="entry name" value="Rhodopsin 7-helix transmembrane proteins"/>
    <property type="match status" value="1"/>
</dbReference>
<evidence type="ECO:0000256" key="1">
    <source>
        <dbReference type="ARBA" id="ARBA00004651"/>
    </source>
</evidence>
<evidence type="ECO:0000256" key="2">
    <source>
        <dbReference type="ARBA" id="ARBA00022475"/>
    </source>
</evidence>
<dbReference type="Proteomes" id="UP000008143">
    <property type="component" value="Chromosome 3"/>
</dbReference>
<dbReference type="RefSeq" id="XP_002939122.1">
    <property type="nucleotide sequence ID" value="XM_002939076.1"/>
</dbReference>
<dbReference type="InterPro" id="IPR000725">
    <property type="entry name" value="Olfact_rcpt"/>
</dbReference>
<sequence length="318" mass="35561">MLSGSSGQNTPMGNNTIFTYFHILAFSREGEKQPTLFIAFFFVYMFGVLGNLSIITVTCSDAHLHTPMHFLLANLSFIDICYTTTTLPKLLHILLTGNNIISFPECFTQMFFFSLTAKSEILVLSFMAYDRYAAICDPLKYHLIINIKKCALILIGIWTSAVPNALLACSVISQLHFCGSNTINQFFCDGKYVAKISCEVGDIYVCLYFGAVIYGVLPFLLCVASYTKIIYCILQIKSSSGRKKAFSTCSSHLTALLLFYGTASWMYLAPENSQQLDHIITVIFTAMTPMLNPLIYSLRNKEIKRAIKTLLLGYHGKS</sequence>
<feature type="domain" description="G-protein coupled receptors family 1 profile" evidence="12">
    <location>
        <begin position="50"/>
        <end position="296"/>
    </location>
</feature>
<keyword evidence="13" id="KW-1185">Reference proteome</keyword>
<evidence type="ECO:0000256" key="11">
    <source>
        <dbReference type="RuleBase" id="RU363047"/>
    </source>
</evidence>
<evidence type="ECO:0000256" key="4">
    <source>
        <dbReference type="ARBA" id="ARBA00022725"/>
    </source>
</evidence>
<dbReference type="Pfam" id="PF13853">
    <property type="entry name" value="7tm_4"/>
    <property type="match status" value="1"/>
</dbReference>
<feature type="transmembrane region" description="Helical" evidence="11">
    <location>
        <begin position="36"/>
        <end position="58"/>
    </location>
</feature>
<dbReference type="PRINTS" id="PR00237">
    <property type="entry name" value="GPCRRHODOPSN"/>
</dbReference>
<name>A0A8J0QSI8_XENTR</name>
<keyword evidence="2 11" id="KW-1003">Cell membrane</keyword>
<dbReference type="PRINTS" id="PR00245">
    <property type="entry name" value="OLFACTORYR"/>
</dbReference>
<keyword evidence="6 10" id="KW-0297">G-protein coupled receptor</keyword>
<gene>
    <name evidence="15" type="primary">or13aq1g</name>
    <name evidence="14" type="synonym">LOC100485740</name>
</gene>
<dbReference type="FunFam" id="1.20.1070.10:FF:000015">
    <property type="entry name" value="Olfactory receptor"/>
    <property type="match status" value="1"/>
</dbReference>
<dbReference type="GO" id="GO:0007165">
    <property type="term" value="P:signal transduction"/>
    <property type="evidence" value="ECO:0000318"/>
    <property type="project" value="GO_Central"/>
</dbReference>
<dbReference type="GO" id="GO:0004930">
    <property type="term" value="F:G protein-coupled receptor activity"/>
    <property type="evidence" value="ECO:0007669"/>
    <property type="project" value="UniProtKB-KW"/>
</dbReference>
<dbReference type="GeneID" id="100485740"/>
<dbReference type="PANTHER" id="PTHR26452">
    <property type="entry name" value="OLFACTORY RECEPTOR"/>
    <property type="match status" value="1"/>
</dbReference>
<keyword evidence="11" id="KW-0716">Sensory transduction</keyword>
<keyword evidence="7 11" id="KW-0472">Membrane</keyword>
<dbReference type="SMART" id="SM01381">
    <property type="entry name" value="7TM_GPCR_Srsx"/>
    <property type="match status" value="1"/>
</dbReference>
<dbReference type="GO" id="GO:0005886">
    <property type="term" value="C:plasma membrane"/>
    <property type="evidence" value="ECO:0000318"/>
    <property type="project" value="GO_Central"/>
</dbReference>
<evidence type="ECO:0000313" key="13">
    <source>
        <dbReference type="Proteomes" id="UP000008143"/>
    </source>
</evidence>
<comment type="similarity">
    <text evidence="10">Belongs to the G-protein coupled receptor 1 family.</text>
</comment>
<evidence type="ECO:0000256" key="5">
    <source>
        <dbReference type="ARBA" id="ARBA00022989"/>
    </source>
</evidence>
<feature type="transmembrane region" description="Helical" evidence="11">
    <location>
        <begin position="279"/>
        <end position="298"/>
    </location>
</feature>
<evidence type="ECO:0000256" key="3">
    <source>
        <dbReference type="ARBA" id="ARBA00022692"/>
    </source>
</evidence>
<dbReference type="CTD" id="100485740"/>
<keyword evidence="3 10" id="KW-0812">Transmembrane</keyword>
<dbReference type="Xenbase" id="XB-GENE-29077979">
    <property type="gene designation" value="or13aq1g"/>
</dbReference>
<feature type="transmembrane region" description="Helical" evidence="11">
    <location>
        <begin position="246"/>
        <end position="267"/>
    </location>
</feature>
<evidence type="ECO:0000256" key="7">
    <source>
        <dbReference type="ARBA" id="ARBA00023136"/>
    </source>
</evidence>
<evidence type="ECO:0000256" key="9">
    <source>
        <dbReference type="ARBA" id="ARBA00023224"/>
    </source>
</evidence>
<dbReference type="PROSITE" id="PS50262">
    <property type="entry name" value="G_PROTEIN_RECEP_F1_2"/>
    <property type="match status" value="1"/>
</dbReference>
<organism evidence="13 14">
    <name type="scientific">Xenopus tropicalis</name>
    <name type="common">Western clawed frog</name>
    <name type="synonym">Silurana tropicalis</name>
    <dbReference type="NCBI Taxonomy" id="8364"/>
    <lineage>
        <taxon>Eukaryota</taxon>
        <taxon>Metazoa</taxon>
        <taxon>Chordata</taxon>
        <taxon>Craniata</taxon>
        <taxon>Vertebrata</taxon>
        <taxon>Euteleostomi</taxon>
        <taxon>Amphibia</taxon>
        <taxon>Batrachia</taxon>
        <taxon>Anura</taxon>
        <taxon>Pipoidea</taxon>
        <taxon>Pipidae</taxon>
        <taxon>Xenopodinae</taxon>
        <taxon>Xenopus</taxon>
        <taxon>Silurana</taxon>
    </lineage>
</organism>
<protein>
    <recommendedName>
        <fullName evidence="11">Olfactory receptor</fullName>
    </recommendedName>
</protein>
<evidence type="ECO:0000313" key="15">
    <source>
        <dbReference type="Xenbase" id="XB-GENE-29077979"/>
    </source>
</evidence>
<dbReference type="AGR" id="Xenbase:XB-GENE-29077979"/>
<dbReference type="InterPro" id="IPR017452">
    <property type="entry name" value="GPCR_Rhodpsn_7TM"/>
</dbReference>
<comment type="subcellular location">
    <subcellularLocation>
        <location evidence="1 11">Cell membrane</location>
        <topology evidence="1 11">Multi-pass membrane protein</topology>
    </subcellularLocation>
</comment>
<keyword evidence="9 10" id="KW-0807">Transducer</keyword>
<evidence type="ECO:0000256" key="8">
    <source>
        <dbReference type="ARBA" id="ARBA00023170"/>
    </source>
</evidence>
<dbReference type="SUPFAM" id="SSF81321">
    <property type="entry name" value="Family A G protein-coupled receptor-like"/>
    <property type="match status" value="1"/>
</dbReference>
<dbReference type="KEGG" id="xtr:100485740"/>
<dbReference type="GO" id="GO:0004984">
    <property type="term" value="F:olfactory receptor activity"/>
    <property type="evidence" value="ECO:0000318"/>
    <property type="project" value="GO_Central"/>
</dbReference>
<reference evidence="14" key="1">
    <citation type="submission" date="2025-08" db="UniProtKB">
        <authorList>
            <consortium name="RefSeq"/>
        </authorList>
    </citation>
    <scope>IDENTIFICATION</scope>
    <source>
        <strain evidence="14">Nigerian</strain>
        <tissue evidence="14">Liver and blood</tissue>
    </source>
</reference>
<evidence type="ECO:0000256" key="10">
    <source>
        <dbReference type="RuleBase" id="RU000688"/>
    </source>
</evidence>
<feature type="transmembrane region" description="Helical" evidence="11">
    <location>
        <begin position="211"/>
        <end position="234"/>
    </location>
</feature>
<dbReference type="CDD" id="cd13954">
    <property type="entry name" value="7tmA_OR"/>
    <property type="match status" value="1"/>
</dbReference>
<proteinExistence type="inferred from homology"/>
<evidence type="ECO:0000256" key="6">
    <source>
        <dbReference type="ARBA" id="ARBA00023040"/>
    </source>
</evidence>
<dbReference type="InterPro" id="IPR000276">
    <property type="entry name" value="GPCR_Rhodpsn"/>
</dbReference>
<dbReference type="PROSITE" id="PS00237">
    <property type="entry name" value="G_PROTEIN_RECEP_F1_1"/>
    <property type="match status" value="1"/>
</dbReference>
<feature type="transmembrane region" description="Helical" evidence="11">
    <location>
        <begin position="70"/>
        <end position="91"/>
    </location>
</feature>
<feature type="transmembrane region" description="Helical" evidence="11">
    <location>
        <begin position="111"/>
        <end position="129"/>
    </location>
</feature>
<keyword evidence="8 10" id="KW-0675">Receptor</keyword>
<feature type="transmembrane region" description="Helical" evidence="11">
    <location>
        <begin position="150"/>
        <end position="173"/>
    </location>
</feature>
<keyword evidence="4 11" id="KW-0552">Olfaction</keyword>
<evidence type="ECO:0000313" key="14">
    <source>
        <dbReference type="RefSeq" id="XP_002939122.1"/>
    </source>
</evidence>
<keyword evidence="5 11" id="KW-1133">Transmembrane helix</keyword>